<evidence type="ECO:0008006" key="3">
    <source>
        <dbReference type="Google" id="ProtNLM"/>
    </source>
</evidence>
<dbReference type="EMBL" id="SDKM01000031">
    <property type="protein sequence ID" value="RYP83584.1"/>
    <property type="molecule type" value="Genomic_DNA"/>
</dbReference>
<protein>
    <recommendedName>
        <fullName evidence="3">DUF559 domain-containing protein</fullName>
    </recommendedName>
</protein>
<dbReference type="Proteomes" id="UP000295198">
    <property type="component" value="Unassembled WGS sequence"/>
</dbReference>
<evidence type="ECO:0000313" key="1">
    <source>
        <dbReference type="EMBL" id="RYP83584.1"/>
    </source>
</evidence>
<name>A0A4Q4Z955_9ACTN</name>
<proteinExistence type="predicted"/>
<evidence type="ECO:0000313" key="2">
    <source>
        <dbReference type="Proteomes" id="UP000295198"/>
    </source>
</evidence>
<dbReference type="AlphaFoldDB" id="A0A4Q4Z955"/>
<sequence>MVKYDVWHRIRWGAYTFEDIWASADARERHRITCRAVVRAARAPVVLSHTSAVLEYTDTFWGLDLADVHVTRLDGRTGRAEAGVRQHRGIVMPGDVSGSGELPVMSPDRAALELTTVTDTESALVSINAMLNTGVVDLEDMLRRYESMVTWPHSLKTGLVLRRADGRLESAGESRSDHLFWFQDLPRPIPQFPIHDASGRLVARLDFAWPALRVWVEFDGVGKYTKHLRPGETTSDAVMREKRREDLVRELTGWICIRITWADLQHPARTAARIRAAFAQQRAA</sequence>
<gene>
    <name evidence="1" type="ORF">EKO23_18385</name>
</gene>
<reference evidence="1 2" key="1">
    <citation type="submission" date="2019-01" db="EMBL/GenBank/DDBJ databases">
        <title>Nocardioides guangzhouensis sp. nov., an actinobacterium isolated from soil.</title>
        <authorList>
            <person name="Fu Y."/>
            <person name="Cai Y."/>
            <person name="Lin Z."/>
            <person name="Chen P."/>
        </authorList>
    </citation>
    <scope>NUCLEOTIDE SEQUENCE [LARGE SCALE GENOMIC DNA]</scope>
    <source>
        <strain evidence="1 2">130</strain>
    </source>
</reference>
<comment type="caution">
    <text evidence="1">The sequence shown here is derived from an EMBL/GenBank/DDBJ whole genome shotgun (WGS) entry which is preliminary data.</text>
</comment>
<organism evidence="1 2">
    <name type="scientific">Nocardioides guangzhouensis</name>
    <dbReference type="NCBI Taxonomy" id="2497878"/>
    <lineage>
        <taxon>Bacteria</taxon>
        <taxon>Bacillati</taxon>
        <taxon>Actinomycetota</taxon>
        <taxon>Actinomycetes</taxon>
        <taxon>Propionibacteriales</taxon>
        <taxon>Nocardioidaceae</taxon>
        <taxon>Nocardioides</taxon>
    </lineage>
</organism>
<accession>A0A4Q4Z955</accession>
<keyword evidence="2" id="KW-1185">Reference proteome</keyword>